<dbReference type="eggNOG" id="COG1961">
    <property type="taxonomic scope" value="Bacteria"/>
</dbReference>
<dbReference type="Pfam" id="PF13408">
    <property type="entry name" value="Zn_ribbon_recom"/>
    <property type="match status" value="1"/>
</dbReference>
<feature type="region of interest" description="Disordered" evidence="2">
    <location>
        <begin position="1"/>
        <end position="28"/>
    </location>
</feature>
<dbReference type="InterPro" id="IPR025827">
    <property type="entry name" value="Zn_ribbon_recom_dom"/>
</dbReference>
<feature type="coiled-coil region" evidence="1">
    <location>
        <begin position="158"/>
        <end position="185"/>
    </location>
</feature>
<accession>G9AAC6</accession>
<feature type="domain" description="Recombinase zinc beta ribbon" evidence="3">
    <location>
        <begin position="73"/>
        <end position="131"/>
    </location>
</feature>
<organism evidence="4 5">
    <name type="scientific">Sinorhizobium fredii (strain HH103)</name>
    <dbReference type="NCBI Taxonomy" id="1117943"/>
    <lineage>
        <taxon>Bacteria</taxon>
        <taxon>Pseudomonadati</taxon>
        <taxon>Pseudomonadota</taxon>
        <taxon>Alphaproteobacteria</taxon>
        <taxon>Hyphomicrobiales</taxon>
        <taxon>Rhizobiaceae</taxon>
        <taxon>Sinorhizobium/Ensifer group</taxon>
        <taxon>Sinorhizobium</taxon>
    </lineage>
</organism>
<protein>
    <recommendedName>
        <fullName evidence="3">Recombinase zinc beta ribbon domain-containing protein</fullName>
    </recommendedName>
</protein>
<dbReference type="EMBL" id="HE616890">
    <property type="protein sequence ID" value="CCE97030.1"/>
    <property type="molecule type" value="Genomic_DNA"/>
</dbReference>
<evidence type="ECO:0000313" key="5">
    <source>
        <dbReference type="Proteomes" id="UP000007735"/>
    </source>
</evidence>
<reference evidence="4 5" key="1">
    <citation type="journal article" date="2012" name="J. Bacteriol.">
        <title>Genome sequence of the soybean symbiont Sinorhizobium fredii HH103.</title>
        <authorList>
            <person name="Weidner S."/>
            <person name="Becker A."/>
            <person name="Bonilla I."/>
            <person name="Jaenicke S."/>
            <person name="Lloret J."/>
            <person name="Margaret I."/>
            <person name="Puhler A."/>
            <person name="Ruiz-Sainz J.E."/>
            <person name="Schneiker-Bekel S."/>
            <person name="Szczepanowski R."/>
            <person name="Vinardell J.M."/>
            <person name="Zehner S."/>
            <person name="Gottfert M."/>
        </authorList>
    </citation>
    <scope>NUCLEOTIDE SEQUENCE [LARGE SCALE GENOMIC DNA]</scope>
    <source>
        <strain evidence="4 5">HH103</strain>
    </source>
</reference>
<evidence type="ECO:0000256" key="2">
    <source>
        <dbReference type="SAM" id="MobiDB-lite"/>
    </source>
</evidence>
<name>G9AAC6_SINF1</name>
<proteinExistence type="predicted"/>
<sequence length="271" mass="30109">MLAASSGTRKNPRRRAALRASTTPMSGSLPKFRPCGSCPTNSMPAPAHDAEVGELYARPSNNRLNATQRPEYLLSRMLECEECGGPYAISGKDRYSCTNRKKRLPIHELGGACCSNSNTIKRQDLEERVLDCVPAAFFSMGTFHKISVKMISHEIARLKQAPSRKAALEAELKAVEQRQKNLIQQISDRAAEGCPRLPALDDHLDELEATRAKLVEYLAGADQPTEDFQEKIAKVKAQFNPANVEIGIRRLIFRARDNSTTAMSRPSRVMR</sequence>
<gene>
    <name evidence="4" type="ordered locus">SFHH103_02535</name>
</gene>
<dbReference type="PATRIC" id="fig|380.5.peg.2697"/>
<evidence type="ECO:0000256" key="1">
    <source>
        <dbReference type="SAM" id="Coils"/>
    </source>
</evidence>
<dbReference type="Proteomes" id="UP000007735">
    <property type="component" value="Chromosome"/>
</dbReference>
<evidence type="ECO:0000259" key="3">
    <source>
        <dbReference type="Pfam" id="PF13408"/>
    </source>
</evidence>
<dbReference type="KEGG" id="sfh:SFHH103_02535"/>
<keyword evidence="1" id="KW-0175">Coiled coil</keyword>
<dbReference type="AlphaFoldDB" id="G9AAC6"/>
<dbReference type="HOGENOM" id="CLU_1026279_0_0_5"/>
<evidence type="ECO:0000313" key="4">
    <source>
        <dbReference type="EMBL" id="CCE97030.1"/>
    </source>
</evidence>